<organism evidence="2 3">
    <name type="scientific">Acanthoscelides obtectus</name>
    <name type="common">Bean weevil</name>
    <name type="synonym">Bruchus obtectus</name>
    <dbReference type="NCBI Taxonomy" id="200917"/>
    <lineage>
        <taxon>Eukaryota</taxon>
        <taxon>Metazoa</taxon>
        <taxon>Ecdysozoa</taxon>
        <taxon>Arthropoda</taxon>
        <taxon>Hexapoda</taxon>
        <taxon>Insecta</taxon>
        <taxon>Pterygota</taxon>
        <taxon>Neoptera</taxon>
        <taxon>Endopterygota</taxon>
        <taxon>Coleoptera</taxon>
        <taxon>Polyphaga</taxon>
        <taxon>Cucujiformia</taxon>
        <taxon>Chrysomeloidea</taxon>
        <taxon>Chrysomelidae</taxon>
        <taxon>Bruchinae</taxon>
        <taxon>Bruchini</taxon>
        <taxon>Acanthoscelides</taxon>
    </lineage>
</organism>
<reference evidence="2" key="1">
    <citation type="submission" date="2022-03" db="EMBL/GenBank/DDBJ databases">
        <authorList>
            <person name="Sayadi A."/>
        </authorList>
    </citation>
    <scope>NUCLEOTIDE SEQUENCE</scope>
</reference>
<accession>A0A9P0JUK5</accession>
<dbReference type="AlphaFoldDB" id="A0A9P0JUK5"/>
<feature type="region of interest" description="Disordered" evidence="1">
    <location>
        <begin position="30"/>
        <end position="79"/>
    </location>
</feature>
<name>A0A9P0JUK5_ACAOB</name>
<comment type="caution">
    <text evidence="2">The sequence shown here is derived from an EMBL/GenBank/DDBJ whole genome shotgun (WGS) entry which is preliminary data.</text>
</comment>
<dbReference type="Proteomes" id="UP001152888">
    <property type="component" value="Unassembled WGS sequence"/>
</dbReference>
<keyword evidence="3" id="KW-1185">Reference proteome</keyword>
<evidence type="ECO:0000313" key="2">
    <source>
        <dbReference type="EMBL" id="CAH1959382.1"/>
    </source>
</evidence>
<dbReference type="EMBL" id="CAKOFQ010006681">
    <property type="protein sequence ID" value="CAH1959382.1"/>
    <property type="molecule type" value="Genomic_DNA"/>
</dbReference>
<protein>
    <submittedName>
        <fullName evidence="2">Uncharacterized protein</fullName>
    </submittedName>
</protein>
<sequence length="79" mass="9136">MTIFICFFLRKGSVCVSKWFAFESFRFLPDRDKPTQTEDTDVDTLNQEEEEAPTQQQSELDESLTTGTSGFKAQIRHPQ</sequence>
<feature type="compositionally biased region" description="Polar residues" evidence="1">
    <location>
        <begin position="53"/>
        <end position="71"/>
    </location>
</feature>
<gene>
    <name evidence="2" type="ORF">ACAOBT_LOCUS3154</name>
</gene>
<proteinExistence type="predicted"/>
<evidence type="ECO:0000256" key="1">
    <source>
        <dbReference type="SAM" id="MobiDB-lite"/>
    </source>
</evidence>
<feature type="compositionally biased region" description="Acidic residues" evidence="1">
    <location>
        <begin position="38"/>
        <end position="52"/>
    </location>
</feature>
<evidence type="ECO:0000313" key="3">
    <source>
        <dbReference type="Proteomes" id="UP001152888"/>
    </source>
</evidence>